<keyword evidence="2" id="KW-1185">Reference proteome</keyword>
<evidence type="ECO:0000313" key="1">
    <source>
        <dbReference type="EMBL" id="CAI0445074.1"/>
    </source>
</evidence>
<reference evidence="1" key="1">
    <citation type="submission" date="2022-08" db="EMBL/GenBank/DDBJ databases">
        <authorList>
            <person name="Gutierrez-Valencia J."/>
        </authorList>
    </citation>
    <scope>NUCLEOTIDE SEQUENCE</scope>
</reference>
<evidence type="ECO:0008006" key="3">
    <source>
        <dbReference type="Google" id="ProtNLM"/>
    </source>
</evidence>
<gene>
    <name evidence="1" type="ORF">LITE_LOCUS28400</name>
</gene>
<organism evidence="1 2">
    <name type="scientific">Linum tenue</name>
    <dbReference type="NCBI Taxonomy" id="586396"/>
    <lineage>
        <taxon>Eukaryota</taxon>
        <taxon>Viridiplantae</taxon>
        <taxon>Streptophyta</taxon>
        <taxon>Embryophyta</taxon>
        <taxon>Tracheophyta</taxon>
        <taxon>Spermatophyta</taxon>
        <taxon>Magnoliopsida</taxon>
        <taxon>eudicotyledons</taxon>
        <taxon>Gunneridae</taxon>
        <taxon>Pentapetalae</taxon>
        <taxon>rosids</taxon>
        <taxon>fabids</taxon>
        <taxon>Malpighiales</taxon>
        <taxon>Linaceae</taxon>
        <taxon>Linum</taxon>
    </lineage>
</organism>
<dbReference type="Proteomes" id="UP001154282">
    <property type="component" value="Unassembled WGS sequence"/>
</dbReference>
<sequence>MRVILRRCDREKFELAKSMKLFCYAIIFRL</sequence>
<comment type="caution">
    <text evidence="1">The sequence shown here is derived from an EMBL/GenBank/DDBJ whole genome shotgun (WGS) entry which is preliminary data.</text>
</comment>
<accession>A0AAV0MEB1</accession>
<dbReference type="AlphaFoldDB" id="A0AAV0MEB1"/>
<name>A0AAV0MEB1_9ROSI</name>
<dbReference type="EMBL" id="CAMGYJ010000007">
    <property type="protein sequence ID" value="CAI0445074.1"/>
    <property type="molecule type" value="Genomic_DNA"/>
</dbReference>
<evidence type="ECO:0000313" key="2">
    <source>
        <dbReference type="Proteomes" id="UP001154282"/>
    </source>
</evidence>
<proteinExistence type="predicted"/>
<protein>
    <recommendedName>
        <fullName evidence="3">Ribosomal protein S16</fullName>
    </recommendedName>
</protein>